<gene>
    <name evidence="1" type="ORF">GPUH_LOCUS11069</name>
</gene>
<proteinExistence type="predicted"/>
<dbReference type="WBParaSite" id="GPUH_0001108201-mRNA-1">
    <property type="protein sequence ID" value="GPUH_0001108201-mRNA-1"/>
    <property type="gene ID" value="GPUH_0001108201"/>
</dbReference>
<dbReference type="AlphaFoldDB" id="A0A183DQS8"/>
<dbReference type="InterPro" id="IPR011009">
    <property type="entry name" value="Kinase-like_dom_sf"/>
</dbReference>
<evidence type="ECO:0000313" key="1">
    <source>
        <dbReference type="EMBL" id="VDN18296.1"/>
    </source>
</evidence>
<dbReference type="OrthoDB" id="1732493at2759"/>
<protein>
    <submittedName>
        <fullName evidence="3">DNA-directed DNA polymerase</fullName>
    </submittedName>
</protein>
<sequence>MHKQTAVLQDEWTSGTIESDLKNYLDADGLRILQQMLVYNPGKRISAKTLLTDVYFSSVDRSKLPAGSLDGTLQLPRL</sequence>
<dbReference type="Proteomes" id="UP000271098">
    <property type="component" value="Unassembled WGS sequence"/>
</dbReference>
<keyword evidence="2" id="KW-1185">Reference proteome</keyword>
<evidence type="ECO:0000313" key="3">
    <source>
        <dbReference type="WBParaSite" id="GPUH_0001108201-mRNA-1"/>
    </source>
</evidence>
<accession>A0A183DQS8</accession>
<evidence type="ECO:0000313" key="2">
    <source>
        <dbReference type="Proteomes" id="UP000271098"/>
    </source>
</evidence>
<dbReference type="EMBL" id="UYRT01078325">
    <property type="protein sequence ID" value="VDN18296.1"/>
    <property type="molecule type" value="Genomic_DNA"/>
</dbReference>
<reference evidence="1 2" key="2">
    <citation type="submission" date="2018-11" db="EMBL/GenBank/DDBJ databases">
        <authorList>
            <consortium name="Pathogen Informatics"/>
        </authorList>
    </citation>
    <scope>NUCLEOTIDE SEQUENCE [LARGE SCALE GENOMIC DNA]</scope>
</reference>
<dbReference type="Gene3D" id="1.10.510.10">
    <property type="entry name" value="Transferase(Phosphotransferase) domain 1"/>
    <property type="match status" value="1"/>
</dbReference>
<reference evidence="3" key="1">
    <citation type="submission" date="2016-06" db="UniProtKB">
        <authorList>
            <consortium name="WormBaseParasite"/>
        </authorList>
    </citation>
    <scope>IDENTIFICATION</scope>
</reference>
<name>A0A183DQS8_9BILA</name>
<dbReference type="SUPFAM" id="SSF56112">
    <property type="entry name" value="Protein kinase-like (PK-like)"/>
    <property type="match status" value="1"/>
</dbReference>
<organism evidence="3">
    <name type="scientific">Gongylonema pulchrum</name>
    <dbReference type="NCBI Taxonomy" id="637853"/>
    <lineage>
        <taxon>Eukaryota</taxon>
        <taxon>Metazoa</taxon>
        <taxon>Ecdysozoa</taxon>
        <taxon>Nematoda</taxon>
        <taxon>Chromadorea</taxon>
        <taxon>Rhabditida</taxon>
        <taxon>Spirurina</taxon>
        <taxon>Spiruromorpha</taxon>
        <taxon>Spiruroidea</taxon>
        <taxon>Gongylonematidae</taxon>
        <taxon>Gongylonema</taxon>
    </lineage>
</organism>